<sequence length="242" mass="27612">MKEQLKLLPLHKHPEFKDACVEMLNMEWPRNVTLRCRFLDSSCDDLPTCLILLLADENGSDILVGHSKLTVIYNEENSVFIESVIIHHNYRGRGFGKVLMSKTEEYAANLGFKTFVLNTKLKEFYSKLGYKFSEPVCLIRHNASKALAHTFKYKFNSLDYNKNCTLNSNNCNSLHFDNSKTPLALKLSSTTDASTPSSLPPPPPPTPPSRPVTFRNRSVLNETKDLYPLEENVHIFMRKTIT</sequence>
<dbReference type="PROSITE" id="PS51186">
    <property type="entry name" value="GNAT"/>
    <property type="match status" value="1"/>
</dbReference>
<dbReference type="InterPro" id="IPR000182">
    <property type="entry name" value="GNAT_dom"/>
</dbReference>
<feature type="compositionally biased region" description="Pro residues" evidence="1">
    <location>
        <begin position="198"/>
        <end position="210"/>
    </location>
</feature>
<dbReference type="SUPFAM" id="SSF55729">
    <property type="entry name" value="Acyl-CoA N-acyltransferases (Nat)"/>
    <property type="match status" value="1"/>
</dbReference>
<reference evidence="3 4" key="1">
    <citation type="journal article" date="2019" name="PLoS Biol.">
        <title>Sex chromosomes control vertical transmission of feminizing Wolbachia symbionts in an isopod.</title>
        <authorList>
            <person name="Becking T."/>
            <person name="Chebbi M.A."/>
            <person name="Giraud I."/>
            <person name="Moumen B."/>
            <person name="Laverre T."/>
            <person name="Caubet Y."/>
            <person name="Peccoud J."/>
            <person name="Gilbert C."/>
            <person name="Cordaux R."/>
        </authorList>
    </citation>
    <scope>NUCLEOTIDE SEQUENCE [LARGE SCALE GENOMIC DNA]</scope>
    <source>
        <strain evidence="3">ANa2</strain>
        <tissue evidence="3">Whole body excluding digestive tract and cuticle</tissue>
    </source>
</reference>
<feature type="region of interest" description="Disordered" evidence="1">
    <location>
        <begin position="189"/>
        <end position="213"/>
    </location>
</feature>
<dbReference type="InterPro" id="IPR039840">
    <property type="entry name" value="NAA80"/>
</dbReference>
<evidence type="ECO:0000256" key="1">
    <source>
        <dbReference type="SAM" id="MobiDB-lite"/>
    </source>
</evidence>
<dbReference type="GO" id="GO:1905502">
    <property type="term" value="F:acetyl-CoA binding"/>
    <property type="evidence" value="ECO:0007669"/>
    <property type="project" value="TreeGrafter"/>
</dbReference>
<keyword evidence="4" id="KW-1185">Reference proteome</keyword>
<protein>
    <submittedName>
        <fullName evidence="3">N-acetyltransferase 6</fullName>
    </submittedName>
</protein>
<dbReference type="GO" id="GO:0008080">
    <property type="term" value="F:N-acetyltransferase activity"/>
    <property type="evidence" value="ECO:0007669"/>
    <property type="project" value="InterPro"/>
</dbReference>
<comment type="caution">
    <text evidence="3">The sequence shown here is derived from an EMBL/GenBank/DDBJ whole genome shotgun (WGS) entry which is preliminary data.</text>
</comment>
<accession>A0A5N5SWU6</accession>
<dbReference type="PANTHER" id="PTHR13538:SF4">
    <property type="entry name" value="N-ALPHA-ACETYLTRANSFERASE 80"/>
    <property type="match status" value="1"/>
</dbReference>
<gene>
    <name evidence="3" type="primary">NAT6</name>
    <name evidence="3" type="ORF">Anas_11979</name>
</gene>
<dbReference type="InterPro" id="IPR016181">
    <property type="entry name" value="Acyl_CoA_acyltransferase"/>
</dbReference>
<dbReference type="AlphaFoldDB" id="A0A5N5SWU6"/>
<dbReference type="Proteomes" id="UP000326759">
    <property type="component" value="Unassembled WGS sequence"/>
</dbReference>
<dbReference type="EMBL" id="SEYY01019091">
    <property type="protein sequence ID" value="KAB7498684.1"/>
    <property type="molecule type" value="Genomic_DNA"/>
</dbReference>
<dbReference type="CDD" id="cd04301">
    <property type="entry name" value="NAT_SF"/>
    <property type="match status" value="1"/>
</dbReference>
<evidence type="ECO:0000313" key="3">
    <source>
        <dbReference type="EMBL" id="KAB7498684.1"/>
    </source>
</evidence>
<name>A0A5N5SWU6_9CRUS</name>
<keyword evidence="3" id="KW-0808">Transferase</keyword>
<proteinExistence type="predicted"/>
<dbReference type="PANTHER" id="PTHR13538">
    <property type="entry name" value="N-ACETYLTRANSFERASE 6"/>
    <property type="match status" value="1"/>
</dbReference>
<dbReference type="GO" id="GO:0005737">
    <property type="term" value="C:cytoplasm"/>
    <property type="evidence" value="ECO:0007669"/>
    <property type="project" value="TreeGrafter"/>
</dbReference>
<dbReference type="Pfam" id="PF00583">
    <property type="entry name" value="Acetyltransf_1"/>
    <property type="match status" value="1"/>
</dbReference>
<feature type="domain" description="N-acetyltransferase" evidence="2">
    <location>
        <begin position="5"/>
        <end position="154"/>
    </location>
</feature>
<dbReference type="Gene3D" id="3.40.630.30">
    <property type="match status" value="1"/>
</dbReference>
<evidence type="ECO:0000259" key="2">
    <source>
        <dbReference type="PROSITE" id="PS51186"/>
    </source>
</evidence>
<evidence type="ECO:0000313" key="4">
    <source>
        <dbReference type="Proteomes" id="UP000326759"/>
    </source>
</evidence>
<organism evidence="3 4">
    <name type="scientific">Armadillidium nasatum</name>
    <dbReference type="NCBI Taxonomy" id="96803"/>
    <lineage>
        <taxon>Eukaryota</taxon>
        <taxon>Metazoa</taxon>
        <taxon>Ecdysozoa</taxon>
        <taxon>Arthropoda</taxon>
        <taxon>Crustacea</taxon>
        <taxon>Multicrustacea</taxon>
        <taxon>Malacostraca</taxon>
        <taxon>Eumalacostraca</taxon>
        <taxon>Peracarida</taxon>
        <taxon>Isopoda</taxon>
        <taxon>Oniscidea</taxon>
        <taxon>Crinocheta</taxon>
        <taxon>Armadillidiidae</taxon>
        <taxon>Armadillidium</taxon>
    </lineage>
</organism>
<dbReference type="OrthoDB" id="329272at2759"/>